<sequence length="419" mass="44437">MTLGIFILLMLMGMPIAFVLLATTLAFILLDGNFRALETLPQVLFGSLEVFDLLAIPLFILLGEIMNEGGITRRIILAARAWFSWLPHSIAYVSLTSNLMLASIMGSATAQIAIMSRVMTPELEKDGYDKGFAAALTAGSGLLGPIIPPSMIFIIYGVIGQVSIGAMFLGGILPGLALFVIISGLIALFARRAKSANAPKQTRIDKWQATRGALLTLSIPLVIVGGIAFGIVTPTESAAVATLLAVLLGGLVFRELKLDSLPALLQRTARNTAIVLFLIAAAKAFGWVLVFNQVPQQVAEMMQTTTQSPLLFMLMVFALLIVVGMVLDGIAALIILVPILLPVAQQGYGIDPVAFGVVTCMTLTLGLLTPPVGAGLFVASAISDVSLARITFWILPFILAASLVILLTIFYPALVTAFL</sequence>
<comment type="caution">
    <text evidence="7">Lacks conserved residue(s) required for the propagation of feature annotation.</text>
</comment>
<dbReference type="PANTHER" id="PTHR33362">
    <property type="entry name" value="SIALIC ACID TRAP TRANSPORTER PERMEASE PROTEIN SIAT-RELATED"/>
    <property type="match status" value="1"/>
</dbReference>
<comment type="function">
    <text evidence="7">Part of the tripartite ATP-independent periplasmic (TRAP) transport system.</text>
</comment>
<keyword evidence="3 7" id="KW-0997">Cell inner membrane</keyword>
<dbReference type="RefSeq" id="WP_246923740.1">
    <property type="nucleotide sequence ID" value="NZ_CP140151.1"/>
</dbReference>
<keyword evidence="7" id="KW-0813">Transport</keyword>
<keyword evidence="4 7" id="KW-0812">Transmembrane</keyword>
<dbReference type="PIRSF" id="PIRSF006066">
    <property type="entry name" value="HI0050"/>
    <property type="match status" value="1"/>
</dbReference>
<feature type="transmembrane region" description="Helical" evidence="7">
    <location>
        <begin position="268"/>
        <end position="290"/>
    </location>
</feature>
<feature type="transmembrane region" description="Helical" evidence="7">
    <location>
        <begin position="132"/>
        <end position="159"/>
    </location>
</feature>
<feature type="transmembrane region" description="Helical" evidence="7">
    <location>
        <begin position="238"/>
        <end position="256"/>
    </location>
</feature>
<proteinExistence type="inferred from homology"/>
<dbReference type="Pfam" id="PF06808">
    <property type="entry name" value="DctM"/>
    <property type="match status" value="1"/>
</dbReference>
<dbReference type="Proteomes" id="UP001321908">
    <property type="component" value="Chromosome"/>
</dbReference>
<comment type="similarity">
    <text evidence="7">Belongs to the TRAP transporter large permease family.</text>
</comment>
<reference evidence="9 10" key="1">
    <citation type="submission" date="2023-11" db="EMBL/GenBank/DDBJ databases">
        <title>MicrobeMod: A computational toolkit for identifying prokaryotic methylation and restriction-modification with nanopore sequencing.</title>
        <authorList>
            <person name="Crits-Christoph A."/>
            <person name="Kang S.C."/>
            <person name="Lee H."/>
            <person name="Ostrov N."/>
        </authorList>
    </citation>
    <scope>NUCLEOTIDE SEQUENCE [LARGE SCALE GENOMIC DNA]</scope>
    <source>
        <strain evidence="9 10">ATCC 43984</strain>
    </source>
</reference>
<keyword evidence="10" id="KW-1185">Reference proteome</keyword>
<comment type="subunit">
    <text evidence="7">The complex comprises the extracytoplasmic solute receptor protein and the two transmembrane proteins.</text>
</comment>
<name>A0ABZ0YGB8_9GAMM</name>
<keyword evidence="6 7" id="KW-0472">Membrane</keyword>
<feature type="transmembrane region" description="Helical" evidence="7">
    <location>
        <begin position="353"/>
        <end position="378"/>
    </location>
</feature>
<dbReference type="InterPro" id="IPR010656">
    <property type="entry name" value="DctM"/>
</dbReference>
<evidence type="ECO:0000256" key="6">
    <source>
        <dbReference type="ARBA" id="ARBA00023136"/>
    </source>
</evidence>
<evidence type="ECO:0000259" key="8">
    <source>
        <dbReference type="Pfam" id="PF06808"/>
    </source>
</evidence>
<feature type="transmembrane region" description="Helical" evidence="7">
    <location>
        <begin position="390"/>
        <end position="414"/>
    </location>
</feature>
<evidence type="ECO:0000256" key="7">
    <source>
        <dbReference type="RuleBase" id="RU369079"/>
    </source>
</evidence>
<dbReference type="EMBL" id="CP140151">
    <property type="protein sequence ID" value="WQH10327.1"/>
    <property type="molecule type" value="Genomic_DNA"/>
</dbReference>
<dbReference type="InterPro" id="IPR004681">
    <property type="entry name" value="TRAP_DctM"/>
</dbReference>
<feature type="transmembrane region" description="Helical" evidence="7">
    <location>
        <begin position="211"/>
        <end position="232"/>
    </location>
</feature>
<feature type="transmembrane region" description="Helical" evidence="7">
    <location>
        <begin position="165"/>
        <end position="190"/>
    </location>
</feature>
<gene>
    <name evidence="9" type="ORF">SR908_06560</name>
</gene>
<evidence type="ECO:0000256" key="2">
    <source>
        <dbReference type="ARBA" id="ARBA00022475"/>
    </source>
</evidence>
<evidence type="ECO:0000256" key="1">
    <source>
        <dbReference type="ARBA" id="ARBA00004429"/>
    </source>
</evidence>
<evidence type="ECO:0000256" key="3">
    <source>
        <dbReference type="ARBA" id="ARBA00022519"/>
    </source>
</evidence>
<dbReference type="NCBIfam" id="TIGR00786">
    <property type="entry name" value="dctM"/>
    <property type="match status" value="1"/>
</dbReference>
<evidence type="ECO:0000256" key="5">
    <source>
        <dbReference type="ARBA" id="ARBA00022989"/>
    </source>
</evidence>
<organism evidence="9 10">
    <name type="scientific">Chromohalobacter canadensis</name>
    <dbReference type="NCBI Taxonomy" id="141389"/>
    <lineage>
        <taxon>Bacteria</taxon>
        <taxon>Pseudomonadati</taxon>
        <taxon>Pseudomonadota</taxon>
        <taxon>Gammaproteobacteria</taxon>
        <taxon>Oceanospirillales</taxon>
        <taxon>Halomonadaceae</taxon>
        <taxon>Chromohalobacter</taxon>
    </lineage>
</organism>
<comment type="subcellular location">
    <subcellularLocation>
        <location evidence="1 7">Cell inner membrane</location>
        <topology evidence="1 7">Multi-pass membrane protein</topology>
    </subcellularLocation>
</comment>
<protein>
    <recommendedName>
        <fullName evidence="7">TRAP transporter large permease protein</fullName>
    </recommendedName>
</protein>
<keyword evidence="5 7" id="KW-1133">Transmembrane helix</keyword>
<feature type="transmembrane region" description="Helical" evidence="7">
    <location>
        <begin position="310"/>
        <end position="341"/>
    </location>
</feature>
<evidence type="ECO:0000313" key="10">
    <source>
        <dbReference type="Proteomes" id="UP001321908"/>
    </source>
</evidence>
<feature type="domain" description="TRAP C4-dicarboxylate transport system permease DctM subunit" evidence="8">
    <location>
        <begin position="3"/>
        <end position="414"/>
    </location>
</feature>
<feature type="transmembrane region" description="Helical" evidence="7">
    <location>
        <begin position="7"/>
        <end position="30"/>
    </location>
</feature>
<evidence type="ECO:0000256" key="4">
    <source>
        <dbReference type="ARBA" id="ARBA00022692"/>
    </source>
</evidence>
<dbReference type="PANTHER" id="PTHR33362:SF2">
    <property type="entry name" value="TRAP TRANSPORTER LARGE PERMEASE PROTEIN"/>
    <property type="match status" value="1"/>
</dbReference>
<feature type="transmembrane region" description="Helical" evidence="7">
    <location>
        <begin position="42"/>
        <end position="63"/>
    </location>
</feature>
<accession>A0ABZ0YGB8</accession>
<keyword evidence="2" id="KW-1003">Cell membrane</keyword>
<evidence type="ECO:0000313" key="9">
    <source>
        <dbReference type="EMBL" id="WQH10327.1"/>
    </source>
</evidence>